<organism evidence="3">
    <name type="scientific">Tuwongella immobilis</name>
    <dbReference type="NCBI Taxonomy" id="692036"/>
    <lineage>
        <taxon>Bacteria</taxon>
        <taxon>Pseudomonadati</taxon>
        <taxon>Planctomycetota</taxon>
        <taxon>Planctomycetia</taxon>
        <taxon>Gemmatales</taxon>
        <taxon>Gemmataceae</taxon>
        <taxon>Tuwongella</taxon>
    </lineage>
</organism>
<dbReference type="EMBL" id="LR593887">
    <property type="protein sequence ID" value="VTS04654.1"/>
    <property type="molecule type" value="Genomic_DNA"/>
</dbReference>
<dbReference type="NCBIfam" id="TIGR02595">
    <property type="entry name" value="PEP_CTERM"/>
    <property type="match status" value="1"/>
</dbReference>
<accession>A0A6C2YRA8</accession>
<dbReference type="Proteomes" id="UP000464378">
    <property type="component" value="Chromosome"/>
</dbReference>
<dbReference type="EMBL" id="LR586016">
    <property type="protein sequence ID" value="VIP03643.1"/>
    <property type="molecule type" value="Genomic_DNA"/>
</dbReference>
<feature type="chain" id="PRO_5033534905" evidence="1">
    <location>
        <begin position="28"/>
        <end position="200"/>
    </location>
</feature>
<dbReference type="RefSeq" id="WP_197740730.1">
    <property type="nucleotide sequence ID" value="NZ_LR593887.1"/>
</dbReference>
<sequence>MRIRTSIRVMWLSLLTLAGLTLSTAHAGLLPISVNVTPDGGSFQWTYNVVLQTDSSLRPGDYFTIYDFAGYVPGTNSQPANFTFSSALEGPTPPRLLPDDDPTITNLTWTYTGPVIPAGDVLLGSFTIFSTYELKKEGFFTAQSHQSVGGQVDRNITNTEIPVPSEVPEPATLALLGLGAPLLAWMRKRQERRSQPTPQV</sequence>
<dbReference type="InParanoid" id="A0A6C2YRA8"/>
<evidence type="ECO:0000256" key="1">
    <source>
        <dbReference type="SAM" id="SignalP"/>
    </source>
</evidence>
<dbReference type="KEGG" id="tim:GMBLW1_03170"/>
<name>A0A6C2YRA8_9BACT</name>
<dbReference type="Pfam" id="PF07589">
    <property type="entry name" value="PEP-CTERM"/>
    <property type="match status" value="1"/>
</dbReference>
<evidence type="ECO:0000313" key="3">
    <source>
        <dbReference type="EMBL" id="VIP03643.1"/>
    </source>
</evidence>
<keyword evidence="4" id="KW-1185">Reference proteome</keyword>
<dbReference type="InterPro" id="IPR013424">
    <property type="entry name" value="Ice-binding_C"/>
</dbReference>
<protein>
    <submittedName>
        <fullName evidence="3">: VPEP</fullName>
    </submittedName>
</protein>
<gene>
    <name evidence="3" type="ORF">GMBLW1_03170</name>
</gene>
<dbReference type="AlphaFoldDB" id="A0A6C2YRA8"/>
<feature type="domain" description="Ice-binding protein C-terminal" evidence="2">
    <location>
        <begin position="167"/>
        <end position="189"/>
    </location>
</feature>
<feature type="signal peptide" evidence="1">
    <location>
        <begin position="1"/>
        <end position="27"/>
    </location>
</feature>
<evidence type="ECO:0000313" key="4">
    <source>
        <dbReference type="Proteomes" id="UP000464378"/>
    </source>
</evidence>
<proteinExistence type="predicted"/>
<keyword evidence="1" id="KW-0732">Signal</keyword>
<evidence type="ECO:0000259" key="2">
    <source>
        <dbReference type="Pfam" id="PF07589"/>
    </source>
</evidence>
<reference evidence="3" key="1">
    <citation type="submission" date="2019-04" db="EMBL/GenBank/DDBJ databases">
        <authorList>
            <consortium name="Science for Life Laboratories"/>
        </authorList>
    </citation>
    <scope>NUCLEOTIDE SEQUENCE</scope>
    <source>
        <strain evidence="3">MBLW1</strain>
    </source>
</reference>